<dbReference type="RefSeq" id="XP_060432453.1">
    <property type="nucleotide sequence ID" value="XM_060566571.1"/>
</dbReference>
<reference evidence="2" key="1">
    <citation type="submission" date="2021-06" db="EMBL/GenBank/DDBJ databases">
        <title>Comparative genomics, transcriptomics and evolutionary studies reveal genomic signatures of adaptation to plant cell wall in hemibiotrophic fungi.</title>
        <authorList>
            <consortium name="DOE Joint Genome Institute"/>
            <person name="Baroncelli R."/>
            <person name="Diaz J.F."/>
            <person name="Benocci T."/>
            <person name="Peng M."/>
            <person name="Battaglia E."/>
            <person name="Haridas S."/>
            <person name="Andreopoulos W."/>
            <person name="Labutti K."/>
            <person name="Pangilinan J."/>
            <person name="Floch G.L."/>
            <person name="Makela M.R."/>
            <person name="Henrissat B."/>
            <person name="Grigoriev I.V."/>
            <person name="Crouch J.A."/>
            <person name="De Vries R.P."/>
            <person name="Sukno S.A."/>
            <person name="Thon M.R."/>
        </authorList>
    </citation>
    <scope>NUCLEOTIDE SEQUENCE</scope>
    <source>
        <strain evidence="2">CBS 193.32</strain>
    </source>
</reference>
<sequence>MSSISQLKGPQRLSWTRRMAMPNKSQLRLRTRGLPSRAPSSSNNPSSLSQGTQTSSSRRSLLNLGVDTGRSPSGRRPCSALNPDLHRCPPPLILAAPAYTQPARLTSVPVPTFSSSSHHPKNFAFGHLRGQAASLVSWQSPRPFIARTPGSYDTISPNRSFATSAMVANKIDGTAVAKKIRESIASDILEKQKANPRFQPRLTIIQGMSPHFRNSSYVRSANNNLPQSVTDRTQVCRASPFTPP</sequence>
<proteinExistence type="predicted"/>
<feature type="region of interest" description="Disordered" evidence="1">
    <location>
        <begin position="1"/>
        <end position="84"/>
    </location>
</feature>
<dbReference type="AlphaFoldDB" id="A0AAJ0AQZ5"/>
<name>A0AAJ0AQZ5_9PEZI</name>
<gene>
    <name evidence="2" type="ORF">BDP55DRAFT_29481</name>
</gene>
<protein>
    <submittedName>
        <fullName evidence="2">Uncharacterized protein</fullName>
    </submittedName>
</protein>
<evidence type="ECO:0000313" key="2">
    <source>
        <dbReference type="EMBL" id="KAK1688758.1"/>
    </source>
</evidence>
<evidence type="ECO:0000313" key="3">
    <source>
        <dbReference type="Proteomes" id="UP001224890"/>
    </source>
</evidence>
<comment type="caution">
    <text evidence="2">The sequence shown here is derived from an EMBL/GenBank/DDBJ whole genome shotgun (WGS) entry which is preliminary data.</text>
</comment>
<evidence type="ECO:0000256" key="1">
    <source>
        <dbReference type="SAM" id="MobiDB-lite"/>
    </source>
</evidence>
<accession>A0AAJ0AQZ5</accession>
<feature type="compositionally biased region" description="Low complexity" evidence="1">
    <location>
        <begin position="34"/>
        <end position="65"/>
    </location>
</feature>
<dbReference type="EMBL" id="JAHMHR010000010">
    <property type="protein sequence ID" value="KAK1688758.1"/>
    <property type="molecule type" value="Genomic_DNA"/>
</dbReference>
<dbReference type="GeneID" id="85451097"/>
<dbReference type="Proteomes" id="UP001224890">
    <property type="component" value="Unassembled WGS sequence"/>
</dbReference>
<keyword evidence="3" id="KW-1185">Reference proteome</keyword>
<organism evidence="2 3">
    <name type="scientific">Colletotrichum godetiae</name>
    <dbReference type="NCBI Taxonomy" id="1209918"/>
    <lineage>
        <taxon>Eukaryota</taxon>
        <taxon>Fungi</taxon>
        <taxon>Dikarya</taxon>
        <taxon>Ascomycota</taxon>
        <taxon>Pezizomycotina</taxon>
        <taxon>Sordariomycetes</taxon>
        <taxon>Hypocreomycetidae</taxon>
        <taxon>Glomerellales</taxon>
        <taxon>Glomerellaceae</taxon>
        <taxon>Colletotrichum</taxon>
        <taxon>Colletotrichum acutatum species complex</taxon>
    </lineage>
</organism>